<sequence length="319" mass="34883">MKDIPAKNSDLETLIAQCRGGFPEKSLYILELPIFNPENGFPFLREILSCYAGLEEIRAGRCVAAQNTDEEGARAQNCYDYENLSRAGASQSQISRAELIKTAQKLSPDILGLKFNISAPEDIPQAIEILKEILGQTKIPLMLHGCGDDELDKLLLPALAGSAAQNCIIASANENTYKEIIPHTAQKHFVVLRSPIDINLAKEINILSSDLGQPLEKILIDTDIGGLGYGFEYGYSIIEKIRLEGANDKYLNMPIISFACEEALKTKEAKSNDFPPSFGNLSTRRIMFETAAASAVRAAGANLIVINHPQTLKTMKGLD</sequence>
<evidence type="ECO:0000313" key="3">
    <source>
        <dbReference type="Proteomes" id="UP000824139"/>
    </source>
</evidence>
<dbReference type="AlphaFoldDB" id="A0A9D1FV07"/>
<dbReference type="Gene3D" id="3.20.20.20">
    <property type="entry name" value="Dihydropteroate synthase-like"/>
    <property type="match status" value="1"/>
</dbReference>
<gene>
    <name evidence="2" type="ORF">IAD41_03650</name>
</gene>
<evidence type="ECO:0000313" key="2">
    <source>
        <dbReference type="EMBL" id="HIS82682.1"/>
    </source>
</evidence>
<dbReference type="Pfam" id="PF03599">
    <property type="entry name" value="CdhD"/>
    <property type="match status" value="1"/>
</dbReference>
<organism evidence="2 3">
    <name type="scientific">Candidatus Scatenecus faecavium</name>
    <dbReference type="NCBI Taxonomy" id="2840915"/>
    <lineage>
        <taxon>Bacteria</taxon>
        <taxon>Candidatus Scatenecus</taxon>
    </lineage>
</organism>
<comment type="caution">
    <text evidence="2">The sequence shown here is derived from an EMBL/GenBank/DDBJ whole genome shotgun (WGS) entry which is preliminary data.</text>
</comment>
<dbReference type="SUPFAM" id="SSF51717">
    <property type="entry name" value="Dihydropteroate synthetase-like"/>
    <property type="match status" value="1"/>
</dbReference>
<protein>
    <recommendedName>
        <fullName evidence="1">CO dehydrogenase/acetyl-CoA synthase delta subunit TIM barrel domain-containing protein</fullName>
    </recommendedName>
</protein>
<dbReference type="PANTHER" id="PTHR36214:SF3">
    <property type="entry name" value="ACETYL-COA DECARBONYLASE_SYNTHASE COMPLEX SUBUNIT GAMMA"/>
    <property type="match status" value="1"/>
</dbReference>
<name>A0A9D1FV07_9BACT</name>
<reference evidence="2" key="2">
    <citation type="journal article" date="2021" name="PeerJ">
        <title>Extensive microbial diversity within the chicken gut microbiome revealed by metagenomics and culture.</title>
        <authorList>
            <person name="Gilroy R."/>
            <person name="Ravi A."/>
            <person name="Getino M."/>
            <person name="Pursley I."/>
            <person name="Horton D.L."/>
            <person name="Alikhan N.F."/>
            <person name="Baker D."/>
            <person name="Gharbi K."/>
            <person name="Hall N."/>
            <person name="Watson M."/>
            <person name="Adriaenssens E.M."/>
            <person name="Foster-Nyarko E."/>
            <person name="Jarju S."/>
            <person name="Secka A."/>
            <person name="Antonio M."/>
            <person name="Oren A."/>
            <person name="Chaudhuri R.R."/>
            <person name="La Ragione R."/>
            <person name="Hildebrand F."/>
            <person name="Pallen M.J."/>
        </authorList>
    </citation>
    <scope>NUCLEOTIDE SEQUENCE</scope>
    <source>
        <strain evidence="2">CHK152-2994</strain>
    </source>
</reference>
<dbReference type="InterPro" id="IPR011005">
    <property type="entry name" value="Dihydropteroate_synth-like_sf"/>
</dbReference>
<reference evidence="2" key="1">
    <citation type="submission" date="2020-10" db="EMBL/GenBank/DDBJ databases">
        <authorList>
            <person name="Gilroy R."/>
        </authorList>
    </citation>
    <scope>NUCLEOTIDE SEQUENCE</scope>
    <source>
        <strain evidence="2">CHK152-2994</strain>
    </source>
</reference>
<proteinExistence type="predicted"/>
<dbReference type="Proteomes" id="UP000824139">
    <property type="component" value="Unassembled WGS sequence"/>
</dbReference>
<accession>A0A9D1FV07</accession>
<dbReference type="InterPro" id="IPR051069">
    <property type="entry name" value="ACDS_complex_subunit"/>
</dbReference>
<dbReference type="PANTHER" id="PTHR36214">
    <property type="match status" value="1"/>
</dbReference>
<feature type="domain" description="CO dehydrogenase/acetyl-CoA synthase delta subunit TIM barrel" evidence="1">
    <location>
        <begin position="102"/>
        <end position="264"/>
    </location>
</feature>
<dbReference type="InterPro" id="IPR016041">
    <property type="entry name" value="Ac-CoA_synth_d_su_TIM-brl"/>
</dbReference>
<dbReference type="EMBL" id="DVJO01000078">
    <property type="protein sequence ID" value="HIS82682.1"/>
    <property type="molecule type" value="Genomic_DNA"/>
</dbReference>
<evidence type="ECO:0000259" key="1">
    <source>
        <dbReference type="Pfam" id="PF03599"/>
    </source>
</evidence>